<dbReference type="PROSITE" id="PS50102">
    <property type="entry name" value="RRM"/>
    <property type="match status" value="2"/>
</dbReference>
<accession>A0A8T0DWZ6</accession>
<feature type="compositionally biased region" description="Polar residues" evidence="6">
    <location>
        <begin position="497"/>
        <end position="518"/>
    </location>
</feature>
<dbReference type="OrthoDB" id="1875751at2759"/>
<evidence type="ECO:0000256" key="4">
    <source>
        <dbReference type="ARBA" id="ARBA00022884"/>
    </source>
</evidence>
<feature type="compositionally biased region" description="Polar residues" evidence="6">
    <location>
        <begin position="613"/>
        <end position="631"/>
    </location>
</feature>
<feature type="compositionally biased region" description="Polar residues" evidence="6">
    <location>
        <begin position="649"/>
        <end position="660"/>
    </location>
</feature>
<keyword evidence="9" id="KW-1185">Reference proteome</keyword>
<dbReference type="PANTHER" id="PTHR48032">
    <property type="entry name" value="RNA-BINDING PROTEIN MUSASHI HOMOLOG RBP6"/>
    <property type="match status" value="1"/>
</dbReference>
<evidence type="ECO:0000313" key="8">
    <source>
        <dbReference type="EMBL" id="KAF8571886.1"/>
    </source>
</evidence>
<dbReference type="GO" id="GO:0005737">
    <property type="term" value="C:cytoplasm"/>
    <property type="evidence" value="ECO:0007669"/>
    <property type="project" value="UniProtKB-SubCell"/>
</dbReference>
<evidence type="ECO:0000313" key="9">
    <source>
        <dbReference type="Proteomes" id="UP000699462"/>
    </source>
</evidence>
<dbReference type="CDD" id="cd12325">
    <property type="entry name" value="RRM1_hnRNPA_hnRNPD_like"/>
    <property type="match status" value="1"/>
</dbReference>
<feature type="domain" description="RRM" evidence="7">
    <location>
        <begin position="97"/>
        <end position="174"/>
    </location>
</feature>
<dbReference type="PANTHER" id="PTHR48032:SF18">
    <property type="entry name" value="RRM DOMAIN-CONTAINING PROTEIN"/>
    <property type="match status" value="1"/>
</dbReference>
<gene>
    <name evidence="8" type="ORF">P879_02109</name>
</gene>
<feature type="region of interest" description="Disordered" evidence="6">
    <location>
        <begin position="610"/>
        <end position="693"/>
    </location>
</feature>
<feature type="domain" description="RRM" evidence="7">
    <location>
        <begin position="10"/>
        <end position="92"/>
    </location>
</feature>
<keyword evidence="4 5" id="KW-0694">RNA-binding</keyword>
<keyword evidence="2" id="KW-0963">Cytoplasm</keyword>
<sequence length="985" mass="105371">MTDAEGNEIGKLFVGGLSQTTNNGSLRLYFSRFGEVDDAVVMMDNKTGRSRGFGYVKYRGPGSVNLALEAKPHILDGKEVDAKQCNVNMKGRNRRSLKIFVGGIGLEQDVESIKNYFRQFGRVTDVNLMMDSNKQRHRGFAFVGFEDESVVRRLISLHYVTMNNKQVEIKAMEPPNFGRKIGSTASAATTVSTNSAEGACCHTFEQTDDSVGLFANGMAGFTSGSHESNHMYMSTQLPSLHCVQQNILGQPRTSPVNAYETHTHGNLAINLIPENLYQPIAFMQPMSPTQCTTTRAPAEAVLTAVNSYVSSKQPVPLIVTNGLLQPSAALQSGTHNKTASSIYATIPCQLVSPTYISQLQQPVAASAAMNGVGQLVSSDKAGLTGWPTTAHLAICAPQVGLQTSLVPFPTLATTQQIASNGLPNPNPNNSPAGSRSVLTPYYALCPQYTTTTVQIQPDQTNSVQCTTRHSIQASSGVTNACVLPSATKQGAEDANSLPVNCTTSRTTSPTDESKSESVTNLMQNAPISAKLIYPTMLMTTTNDLTSPAMIASPAASVDVGQPVWNPSTPNLVYSPLPVGWAVHPHTTHSGPTHKPLWSSTVTTMQPQLPPISDNPNPTTTTKLSTSVSQAGESGRDQTCGGGSLRKMTMGSTRMNPTKASGDSLDNLVSTGEHNSTAYANNDFSTNEDANNSSAYRNMKGQSEIKEVQQPGSQLTELSAWQLNGTNASSVSGGEQHKAAAITAPPPWNSPTTVGNLSVSHWSEVQQTFPKFTAQPNVVLHPYAWTLPLELTDDTLPSYELTTSANATQRRAGSVAQPTGIHSANCQHGTPMKSTNEISECESNPQTPVTISYTRSPQRIAQYQQHRPQSASHIQFPSNQPGKTSGESTETQITNIGTCGSVLPFEMVKSQEGSSARLDYSVWLYSDTSGSGYLDNATGGDSKDTQVNPNVGVDMECQGPAGAAGDFHRPVHTGRYCTYHMTTTLN</sequence>
<name>A0A8T0DWZ6_9TREM</name>
<dbReference type="EMBL" id="JTDF01000271">
    <property type="protein sequence ID" value="KAF8571886.1"/>
    <property type="molecule type" value="Genomic_DNA"/>
</dbReference>
<dbReference type="SUPFAM" id="SSF54928">
    <property type="entry name" value="RNA-binding domain, RBD"/>
    <property type="match status" value="2"/>
</dbReference>
<evidence type="ECO:0000256" key="2">
    <source>
        <dbReference type="ARBA" id="ARBA00022490"/>
    </source>
</evidence>
<dbReference type="InterPro" id="IPR000504">
    <property type="entry name" value="RRM_dom"/>
</dbReference>
<dbReference type="SMART" id="SM00360">
    <property type="entry name" value="RRM"/>
    <property type="match status" value="2"/>
</dbReference>
<comment type="subcellular location">
    <subcellularLocation>
        <location evidence="1">Cytoplasm</location>
    </subcellularLocation>
</comment>
<evidence type="ECO:0000256" key="6">
    <source>
        <dbReference type="SAM" id="MobiDB-lite"/>
    </source>
</evidence>
<feature type="region of interest" description="Disordered" evidence="6">
    <location>
        <begin position="803"/>
        <end position="889"/>
    </location>
</feature>
<reference evidence="8 9" key="1">
    <citation type="submission" date="2019-07" db="EMBL/GenBank/DDBJ databases">
        <title>Annotation for the trematode Paragonimus westermani.</title>
        <authorList>
            <person name="Choi Y.-J."/>
        </authorList>
    </citation>
    <scope>NUCLEOTIDE SEQUENCE [LARGE SCALE GENOMIC DNA]</scope>
    <source>
        <strain evidence="8">180907_Pwestermani</strain>
    </source>
</reference>
<dbReference type="InterPro" id="IPR012677">
    <property type="entry name" value="Nucleotide-bd_a/b_plait_sf"/>
</dbReference>
<dbReference type="GO" id="GO:0006417">
    <property type="term" value="P:regulation of translation"/>
    <property type="evidence" value="ECO:0007669"/>
    <property type="project" value="TreeGrafter"/>
</dbReference>
<dbReference type="Proteomes" id="UP000699462">
    <property type="component" value="Unassembled WGS sequence"/>
</dbReference>
<proteinExistence type="predicted"/>
<comment type="caution">
    <text evidence="8">The sequence shown here is derived from an EMBL/GenBank/DDBJ whole genome shotgun (WGS) entry which is preliminary data.</text>
</comment>
<evidence type="ECO:0000256" key="5">
    <source>
        <dbReference type="PROSITE-ProRule" id="PRU00176"/>
    </source>
</evidence>
<dbReference type="Pfam" id="PF00076">
    <property type="entry name" value="RRM_1"/>
    <property type="match status" value="2"/>
</dbReference>
<dbReference type="AlphaFoldDB" id="A0A8T0DWZ6"/>
<keyword evidence="3" id="KW-0677">Repeat</keyword>
<feature type="compositionally biased region" description="Polar residues" evidence="6">
    <location>
        <begin position="666"/>
        <end position="693"/>
    </location>
</feature>
<evidence type="ECO:0000256" key="3">
    <source>
        <dbReference type="ARBA" id="ARBA00022737"/>
    </source>
</evidence>
<evidence type="ECO:0000256" key="1">
    <source>
        <dbReference type="ARBA" id="ARBA00004496"/>
    </source>
</evidence>
<evidence type="ECO:0000259" key="7">
    <source>
        <dbReference type="PROSITE" id="PS50102"/>
    </source>
</evidence>
<protein>
    <recommendedName>
        <fullName evidence="7">RRM domain-containing protein</fullName>
    </recommendedName>
</protein>
<dbReference type="Gene3D" id="3.30.70.330">
    <property type="match status" value="2"/>
</dbReference>
<dbReference type="GO" id="GO:0003729">
    <property type="term" value="F:mRNA binding"/>
    <property type="evidence" value="ECO:0007669"/>
    <property type="project" value="TreeGrafter"/>
</dbReference>
<feature type="region of interest" description="Disordered" evidence="6">
    <location>
        <begin position="488"/>
        <end position="518"/>
    </location>
</feature>
<dbReference type="InterPro" id="IPR035979">
    <property type="entry name" value="RBD_domain_sf"/>
</dbReference>
<organism evidence="8 9">
    <name type="scientific">Paragonimus westermani</name>
    <dbReference type="NCBI Taxonomy" id="34504"/>
    <lineage>
        <taxon>Eukaryota</taxon>
        <taxon>Metazoa</taxon>
        <taxon>Spiralia</taxon>
        <taxon>Lophotrochozoa</taxon>
        <taxon>Platyhelminthes</taxon>
        <taxon>Trematoda</taxon>
        <taxon>Digenea</taxon>
        <taxon>Plagiorchiida</taxon>
        <taxon>Troglotremata</taxon>
        <taxon>Troglotrematidae</taxon>
        <taxon>Paragonimus</taxon>
    </lineage>
</organism>